<protein>
    <submittedName>
        <fullName evidence="1">Uncharacterized protein</fullName>
    </submittedName>
</protein>
<sequence>MDLTALETLFRGVIHMHQPHYAIQMSSHSQHIFLLKRAETLLIGLPLCALQDGLEPTTP</sequence>
<dbReference type="EMBL" id="NBAX01000006">
    <property type="protein sequence ID" value="PNP94171.1"/>
    <property type="molecule type" value="Genomic_DNA"/>
</dbReference>
<evidence type="ECO:0000313" key="2">
    <source>
        <dbReference type="Proteomes" id="UP000236634"/>
    </source>
</evidence>
<organism evidence="1 2">
    <name type="scientific">Hoylesella timonensis</name>
    <dbReference type="NCBI Taxonomy" id="386414"/>
    <lineage>
        <taxon>Bacteria</taxon>
        <taxon>Pseudomonadati</taxon>
        <taxon>Bacteroidota</taxon>
        <taxon>Bacteroidia</taxon>
        <taxon>Bacteroidales</taxon>
        <taxon>Prevotellaceae</taxon>
        <taxon>Hoylesella</taxon>
    </lineage>
</organism>
<dbReference type="AlphaFoldDB" id="A0A2K0XI20"/>
<dbReference type="Proteomes" id="UP000236634">
    <property type="component" value="Unassembled WGS sequence"/>
</dbReference>
<evidence type="ECO:0000313" key="1">
    <source>
        <dbReference type="EMBL" id="PNP94171.1"/>
    </source>
</evidence>
<name>A0A2K0XI20_9BACT</name>
<comment type="caution">
    <text evidence="1">The sequence shown here is derived from an EMBL/GenBank/DDBJ whole genome shotgun (WGS) entry which is preliminary data.</text>
</comment>
<proteinExistence type="predicted"/>
<reference evidence="1 2" key="1">
    <citation type="submission" date="2017-03" db="EMBL/GenBank/DDBJ databases">
        <authorList>
            <person name="Afonso C.L."/>
            <person name="Miller P.J."/>
            <person name="Scott M.A."/>
            <person name="Spackman E."/>
            <person name="Goraichik I."/>
            <person name="Dimitrov K.M."/>
            <person name="Suarez D.L."/>
            <person name="Swayne D.E."/>
        </authorList>
    </citation>
    <scope>NUCLEOTIDE SEQUENCE [LARGE SCALE GENOMIC DNA]</scope>
    <source>
        <strain evidence="1 2">DNF00076</strain>
    </source>
</reference>
<accession>A0A2K0XI20</accession>
<gene>
    <name evidence="1" type="ORF">BFS16_08380</name>
</gene>